<sequence>MMAQVDHGVLFPATPSPYRVIVDGVDLDAGVEGDLATGSAVAVRIRARWSDLSKYDRLLCR</sequence>
<dbReference type="Proteomes" id="UP000318416">
    <property type="component" value="Unassembled WGS sequence"/>
</dbReference>
<keyword evidence="2" id="KW-1185">Reference proteome</keyword>
<evidence type="ECO:0000313" key="1">
    <source>
        <dbReference type="EMBL" id="TWE18293.1"/>
    </source>
</evidence>
<comment type="caution">
    <text evidence="1">The sequence shown here is derived from an EMBL/GenBank/DDBJ whole genome shotgun (WGS) entry which is preliminary data.</text>
</comment>
<proteinExistence type="predicted"/>
<dbReference type="EMBL" id="VIVR01000001">
    <property type="protein sequence ID" value="TWE18293.1"/>
    <property type="molecule type" value="Genomic_DNA"/>
</dbReference>
<evidence type="ECO:0000313" key="2">
    <source>
        <dbReference type="Proteomes" id="UP000318416"/>
    </source>
</evidence>
<dbReference type="AlphaFoldDB" id="A0A561ERQ4"/>
<reference evidence="1 2" key="1">
    <citation type="submission" date="2019-06" db="EMBL/GenBank/DDBJ databases">
        <title>Sequencing the genomes of 1000 actinobacteria strains.</title>
        <authorList>
            <person name="Klenk H.-P."/>
        </authorList>
    </citation>
    <scope>NUCLEOTIDE SEQUENCE [LARGE SCALE GENOMIC DNA]</scope>
    <source>
        <strain evidence="1 2">DSM 41649</strain>
    </source>
</reference>
<name>A0A561ERQ4_9ACTN</name>
<gene>
    <name evidence="1" type="ORF">FB465_3358</name>
</gene>
<protein>
    <submittedName>
        <fullName evidence="1">Uncharacterized protein</fullName>
    </submittedName>
</protein>
<accession>A0A561ERQ4</accession>
<organism evidence="1 2">
    <name type="scientific">Kitasatospora atroaurantiaca</name>
    <dbReference type="NCBI Taxonomy" id="285545"/>
    <lineage>
        <taxon>Bacteria</taxon>
        <taxon>Bacillati</taxon>
        <taxon>Actinomycetota</taxon>
        <taxon>Actinomycetes</taxon>
        <taxon>Kitasatosporales</taxon>
        <taxon>Streptomycetaceae</taxon>
        <taxon>Kitasatospora</taxon>
    </lineage>
</organism>